<keyword evidence="1" id="KW-0472">Membrane</keyword>
<name>A0A089Q3W5_9ENTR</name>
<accession>A0A089Q3W5</accession>
<evidence type="ECO:0000313" key="3">
    <source>
        <dbReference type="Proteomes" id="UP000029481"/>
    </source>
</evidence>
<organism evidence="2 3">
    <name type="scientific">Cedecea neteri</name>
    <dbReference type="NCBI Taxonomy" id="158822"/>
    <lineage>
        <taxon>Bacteria</taxon>
        <taxon>Pseudomonadati</taxon>
        <taxon>Pseudomonadota</taxon>
        <taxon>Gammaproteobacteria</taxon>
        <taxon>Enterobacterales</taxon>
        <taxon>Enterobacteriaceae</taxon>
        <taxon>Cedecea</taxon>
    </lineage>
</organism>
<evidence type="ECO:0000313" key="2">
    <source>
        <dbReference type="EMBL" id="AIR06988.1"/>
    </source>
</evidence>
<feature type="transmembrane region" description="Helical" evidence="1">
    <location>
        <begin position="72"/>
        <end position="99"/>
    </location>
</feature>
<dbReference type="RefSeq" id="WP_038481510.1">
    <property type="nucleotide sequence ID" value="NZ_CP009451.1"/>
</dbReference>
<feature type="transmembrane region" description="Helical" evidence="1">
    <location>
        <begin position="47"/>
        <end position="65"/>
    </location>
</feature>
<dbReference type="AlphaFoldDB" id="A0A089Q3W5"/>
<keyword evidence="3" id="KW-1185">Reference proteome</keyword>
<proteinExistence type="predicted"/>
<dbReference type="OrthoDB" id="6614079at2"/>
<dbReference type="KEGG" id="cnt:JT31_20880"/>
<sequence>MLKRLVTGQLSLPMTFWGWGFCGGFLLGLVGIVGIHANLPALVPLSYLLKIVLFSAVLSGVTCILRRKITVFGVLAFLVVLVQVVMGVVMAVGLSSLLFK</sequence>
<keyword evidence="1" id="KW-0812">Transmembrane</keyword>
<feature type="transmembrane region" description="Helical" evidence="1">
    <location>
        <begin position="12"/>
        <end position="35"/>
    </location>
</feature>
<gene>
    <name evidence="2" type="ORF">JT31_20880</name>
</gene>
<keyword evidence="1" id="KW-1133">Transmembrane helix</keyword>
<dbReference type="EMBL" id="CP009451">
    <property type="protein sequence ID" value="AIR06988.1"/>
    <property type="molecule type" value="Genomic_DNA"/>
</dbReference>
<protein>
    <submittedName>
        <fullName evidence="2">Uncharacterized protein</fullName>
    </submittedName>
</protein>
<reference evidence="2 3" key="1">
    <citation type="submission" date="2014-09" db="EMBL/GenBank/DDBJ databases">
        <title>Cedecea neteri SSMD04 Genome Sequencing.</title>
        <authorList>
            <person name="Tan J.-Y."/>
        </authorList>
    </citation>
    <scope>NUCLEOTIDE SEQUENCE [LARGE SCALE GENOMIC DNA]</scope>
    <source>
        <strain evidence="2 3">SSMD04</strain>
    </source>
</reference>
<evidence type="ECO:0000256" key="1">
    <source>
        <dbReference type="SAM" id="Phobius"/>
    </source>
</evidence>
<dbReference type="Proteomes" id="UP000029481">
    <property type="component" value="Chromosome"/>
</dbReference>